<dbReference type="RefSeq" id="WP_020064428.1">
    <property type="nucleotide sequence ID" value="NZ_CP015910.2"/>
</dbReference>
<dbReference type="SUPFAM" id="SSF53623">
    <property type="entry name" value="MurD-like peptide ligases, catalytic domain"/>
    <property type="match status" value="1"/>
</dbReference>
<keyword evidence="3 7" id="KW-0963">Cytoplasm</keyword>
<dbReference type="EMBL" id="CP015910">
    <property type="protein sequence ID" value="ANN62679.1"/>
    <property type="molecule type" value="Genomic_DNA"/>
</dbReference>
<comment type="catalytic activity">
    <reaction evidence="7 8">
        <text>UDP-N-acetyl-alpha-D-muramoyl-L-alanine + D-glutamate + ATP = UDP-N-acetyl-alpha-D-muramoyl-L-alanyl-D-glutamate + ADP + phosphate + H(+)</text>
        <dbReference type="Rhea" id="RHEA:16429"/>
        <dbReference type="ChEBI" id="CHEBI:15378"/>
        <dbReference type="ChEBI" id="CHEBI:29986"/>
        <dbReference type="ChEBI" id="CHEBI:30616"/>
        <dbReference type="ChEBI" id="CHEBI:43474"/>
        <dbReference type="ChEBI" id="CHEBI:83898"/>
        <dbReference type="ChEBI" id="CHEBI:83900"/>
        <dbReference type="ChEBI" id="CHEBI:456216"/>
        <dbReference type="EC" id="6.3.2.9"/>
    </reaction>
</comment>
<evidence type="ECO:0000259" key="9">
    <source>
        <dbReference type="Pfam" id="PF02875"/>
    </source>
</evidence>
<evidence type="ECO:0000256" key="1">
    <source>
        <dbReference type="ARBA" id="ARBA00004496"/>
    </source>
</evidence>
<evidence type="ECO:0000313" key="12">
    <source>
        <dbReference type="Proteomes" id="UP000092328"/>
    </source>
</evidence>
<organism evidence="11 12">
    <name type="scientific">Brachyspira hyodysenteriae ATCC 27164</name>
    <dbReference type="NCBI Taxonomy" id="1266923"/>
    <lineage>
        <taxon>Bacteria</taxon>
        <taxon>Pseudomonadati</taxon>
        <taxon>Spirochaetota</taxon>
        <taxon>Spirochaetia</taxon>
        <taxon>Brachyspirales</taxon>
        <taxon>Brachyspiraceae</taxon>
        <taxon>Brachyspira</taxon>
    </lineage>
</organism>
<dbReference type="Gene3D" id="3.40.1190.10">
    <property type="entry name" value="Mur-like, catalytic domain"/>
    <property type="match status" value="1"/>
</dbReference>
<evidence type="ECO:0000256" key="2">
    <source>
        <dbReference type="ARBA" id="ARBA00004752"/>
    </source>
</evidence>
<dbReference type="GO" id="GO:0005737">
    <property type="term" value="C:cytoplasm"/>
    <property type="evidence" value="ECO:0007669"/>
    <property type="project" value="UniProtKB-SubCell"/>
</dbReference>
<keyword evidence="7 8" id="KW-0132">Cell division</keyword>
<keyword evidence="7 8" id="KW-0133">Cell shape</keyword>
<sequence length="471" mass="53719">MILDLNKTYIKVLKKQNILILGATVRSGVSIANILYDINRAFNTNIKYALSDSKTEEELKDSIEALKDKDVKLFFGNQDISILDNITLIIISPGIPHTIPIVEEAKRRNIKIIGEIEFAYNFLPNRNYIAVTGTDGKTTTVTLVHDIIKSYKKARLLGNVGNTFSKDIETIEEDEDVILELSSFQLETVEKFHAHIAAVLNIAEDHLDRYKDIEDYFNTKKNITINQNKNDFLILNYDNIYTNIWYNELNGNCKMKLLTFSLKSKFATIYYNEEDEYIYYENEKLFSIANRKVIGKHNIANILAAVLICLKDDIPVEYIEKAVNNFKGIEHRVELVATINGVKYVNDSKATSMNSVMSALKSFDKDIILIMGGRNKNIDFTHLNNIINARVKKLILIGEAAEALSEMLHFENKIIVRDLTDAFNYASAISINGDTVLLSPGCTSFDMFKNYEERGKYFKSLVYKLSEISKE</sequence>
<dbReference type="GO" id="GO:0005524">
    <property type="term" value="F:ATP binding"/>
    <property type="evidence" value="ECO:0007669"/>
    <property type="project" value="UniProtKB-UniRule"/>
</dbReference>
<dbReference type="SUPFAM" id="SSF51984">
    <property type="entry name" value="MurCD N-terminal domain"/>
    <property type="match status" value="1"/>
</dbReference>
<dbReference type="InterPro" id="IPR005762">
    <property type="entry name" value="MurD"/>
</dbReference>
<dbReference type="Gene3D" id="3.40.50.720">
    <property type="entry name" value="NAD(P)-binding Rossmann-like Domain"/>
    <property type="match status" value="1"/>
</dbReference>
<evidence type="ECO:0000256" key="4">
    <source>
        <dbReference type="ARBA" id="ARBA00022598"/>
    </source>
</evidence>
<dbReference type="EC" id="6.3.2.9" evidence="7 8"/>
<dbReference type="GO" id="GO:0009252">
    <property type="term" value="P:peptidoglycan biosynthetic process"/>
    <property type="evidence" value="ECO:0007669"/>
    <property type="project" value="UniProtKB-UniRule"/>
</dbReference>
<dbReference type="Pfam" id="PF21799">
    <property type="entry name" value="MurD-like_N"/>
    <property type="match status" value="1"/>
</dbReference>
<protein>
    <recommendedName>
        <fullName evidence="7 8">UDP-N-acetylmuramoylalanine--D-glutamate ligase</fullName>
        <ecNumber evidence="7 8">6.3.2.9</ecNumber>
    </recommendedName>
    <alternativeName>
        <fullName evidence="7">D-glutamic acid-adding enzyme</fullName>
    </alternativeName>
    <alternativeName>
        <fullName evidence="7">UDP-N-acetylmuramoyl-L-alanyl-D-glutamate synthetase</fullName>
    </alternativeName>
</protein>
<dbReference type="InterPro" id="IPR004101">
    <property type="entry name" value="Mur_ligase_C"/>
</dbReference>
<dbReference type="OrthoDB" id="9809796at2"/>
<evidence type="ECO:0000256" key="5">
    <source>
        <dbReference type="ARBA" id="ARBA00022741"/>
    </source>
</evidence>
<gene>
    <name evidence="7" type="primary">murD</name>
    <name evidence="11" type="ORF">BHYOB78_02015</name>
</gene>
<keyword evidence="4 7" id="KW-0436">Ligase</keyword>
<dbReference type="GO" id="GO:0008360">
    <property type="term" value="P:regulation of cell shape"/>
    <property type="evidence" value="ECO:0007669"/>
    <property type="project" value="UniProtKB-KW"/>
</dbReference>
<reference evidence="12" key="2">
    <citation type="journal article" date="2017" name="Genome Announc.">
        <title>Correction for Mirajkar et al., Complete Genome Sequence of Brachyspira hyodysenteriae Type Strain B78 (ATCC 27164).</title>
        <authorList>
            <person name="Mirajkar N.S."/>
            <person name="Johnson T.J."/>
            <person name="Gebhart C.J."/>
        </authorList>
    </citation>
    <scope>NUCLEOTIDE SEQUENCE [LARGE SCALE GENOMIC DNA]</scope>
    <source>
        <strain evidence="12">B78</strain>
    </source>
</reference>
<feature type="binding site" evidence="7">
    <location>
        <begin position="133"/>
        <end position="139"/>
    </location>
    <ligand>
        <name>ATP</name>
        <dbReference type="ChEBI" id="CHEBI:30616"/>
    </ligand>
</feature>
<keyword evidence="6 7" id="KW-0067">ATP-binding</keyword>
<keyword evidence="7 8" id="KW-0961">Cell wall biogenesis/degradation</keyword>
<comment type="pathway">
    <text evidence="2 7 8">Cell wall biogenesis; peptidoglycan biosynthesis.</text>
</comment>
<dbReference type="HAMAP" id="MF_00639">
    <property type="entry name" value="MurD"/>
    <property type="match status" value="1"/>
</dbReference>
<keyword evidence="12" id="KW-1185">Reference proteome</keyword>
<dbReference type="Pfam" id="PF02875">
    <property type="entry name" value="Mur_ligase_C"/>
    <property type="match status" value="1"/>
</dbReference>
<evidence type="ECO:0000256" key="7">
    <source>
        <dbReference type="HAMAP-Rule" id="MF_00639"/>
    </source>
</evidence>
<name>A0A3B6VZ12_BRAHO</name>
<keyword evidence="5 7" id="KW-0547">Nucleotide-binding</keyword>
<dbReference type="SUPFAM" id="SSF53244">
    <property type="entry name" value="MurD-like peptide ligases, peptide-binding domain"/>
    <property type="match status" value="1"/>
</dbReference>
<reference evidence="12" key="1">
    <citation type="journal article" date="2016" name="Genome Announc.">
        <title>Complete Genome Sequence of Brachyspira hyodysenteriae Type Strain B78 (ATCC 27164).</title>
        <authorList>
            <person name="Mirajkar N.S."/>
            <person name="Johnson T.J."/>
            <person name="Gebhart C.J."/>
        </authorList>
    </citation>
    <scope>NUCLEOTIDE SEQUENCE [LARGE SCALE GENOMIC DNA]</scope>
    <source>
        <strain evidence="12">B78</strain>
    </source>
</reference>
<evidence type="ECO:0000256" key="3">
    <source>
        <dbReference type="ARBA" id="ARBA00022490"/>
    </source>
</evidence>
<dbReference type="InterPro" id="IPR036565">
    <property type="entry name" value="Mur-like_cat_sf"/>
</dbReference>
<comment type="similarity">
    <text evidence="7">Belongs to the MurCDEF family.</text>
</comment>
<proteinExistence type="inferred from homology"/>
<feature type="domain" description="Mur ligase C-terminal" evidence="9">
    <location>
        <begin position="331"/>
        <end position="440"/>
    </location>
</feature>
<comment type="subcellular location">
    <subcellularLocation>
        <location evidence="1 7 8">Cytoplasm</location>
    </subcellularLocation>
</comment>
<dbReference type="InterPro" id="IPR013221">
    <property type="entry name" value="Mur_ligase_cen"/>
</dbReference>
<accession>A0A3B6VZ12</accession>
<dbReference type="Gene3D" id="3.90.190.20">
    <property type="entry name" value="Mur ligase, C-terminal domain"/>
    <property type="match status" value="1"/>
</dbReference>
<comment type="function">
    <text evidence="7 8">Cell wall formation. Catalyzes the addition of glutamate to the nucleotide precursor UDP-N-acetylmuramoyl-L-alanine (UMA).</text>
</comment>
<dbReference type="Proteomes" id="UP000092328">
    <property type="component" value="Chromosome"/>
</dbReference>
<dbReference type="GO" id="GO:0051301">
    <property type="term" value="P:cell division"/>
    <property type="evidence" value="ECO:0007669"/>
    <property type="project" value="UniProtKB-KW"/>
</dbReference>
<dbReference type="UniPathway" id="UPA00219"/>
<dbReference type="GO" id="GO:0008764">
    <property type="term" value="F:UDP-N-acetylmuramoylalanine-D-glutamate ligase activity"/>
    <property type="evidence" value="ECO:0007669"/>
    <property type="project" value="UniProtKB-UniRule"/>
</dbReference>
<dbReference type="PANTHER" id="PTHR43692:SF1">
    <property type="entry name" value="UDP-N-ACETYLMURAMOYLALANINE--D-GLUTAMATE LIGASE"/>
    <property type="match status" value="1"/>
</dbReference>
<dbReference type="NCBIfam" id="TIGR01087">
    <property type="entry name" value="murD"/>
    <property type="match status" value="1"/>
</dbReference>
<evidence type="ECO:0000259" key="10">
    <source>
        <dbReference type="Pfam" id="PF08245"/>
    </source>
</evidence>
<evidence type="ECO:0000256" key="8">
    <source>
        <dbReference type="RuleBase" id="RU003664"/>
    </source>
</evidence>
<keyword evidence="7 8" id="KW-0573">Peptidoglycan synthesis</keyword>
<feature type="domain" description="Mur ligase central" evidence="10">
    <location>
        <begin position="131"/>
        <end position="308"/>
    </location>
</feature>
<keyword evidence="7 8" id="KW-0131">Cell cycle</keyword>
<dbReference type="Pfam" id="PF08245">
    <property type="entry name" value="Mur_ligase_M"/>
    <property type="match status" value="1"/>
</dbReference>
<evidence type="ECO:0000313" key="11">
    <source>
        <dbReference type="EMBL" id="ANN62679.1"/>
    </source>
</evidence>
<dbReference type="GO" id="GO:0071555">
    <property type="term" value="P:cell wall organization"/>
    <property type="evidence" value="ECO:0007669"/>
    <property type="project" value="UniProtKB-KW"/>
</dbReference>
<dbReference type="PANTHER" id="PTHR43692">
    <property type="entry name" value="UDP-N-ACETYLMURAMOYLALANINE--D-GLUTAMATE LIGASE"/>
    <property type="match status" value="1"/>
</dbReference>
<dbReference type="AlphaFoldDB" id="A0A3B6VZ12"/>
<dbReference type="InterPro" id="IPR036615">
    <property type="entry name" value="Mur_ligase_C_dom_sf"/>
</dbReference>
<evidence type="ECO:0000256" key="6">
    <source>
        <dbReference type="ARBA" id="ARBA00022840"/>
    </source>
</evidence>
<dbReference type="KEGG" id="bhd:BHYOB78_02015"/>